<organism evidence="3 4">
    <name type="scientific">Paucilactobacillus oligofermentans DSM 15707 = LMG 22743</name>
    <dbReference type="NCBI Taxonomy" id="1423778"/>
    <lineage>
        <taxon>Bacteria</taxon>
        <taxon>Bacillati</taxon>
        <taxon>Bacillota</taxon>
        <taxon>Bacilli</taxon>
        <taxon>Lactobacillales</taxon>
        <taxon>Lactobacillaceae</taxon>
        <taxon>Paucilactobacillus</taxon>
    </lineage>
</organism>
<dbReference type="InterPro" id="IPR018392">
    <property type="entry name" value="LysM"/>
</dbReference>
<dbReference type="EMBL" id="AZFE01000031">
    <property type="protein sequence ID" value="KRL55285.1"/>
    <property type="molecule type" value="Genomic_DNA"/>
</dbReference>
<name>A0A0R1RMF8_9LACO</name>
<accession>A0A0R1RMF8</accession>
<dbReference type="Proteomes" id="UP000051697">
    <property type="component" value="Unassembled WGS sequence"/>
</dbReference>
<evidence type="ECO:0000256" key="1">
    <source>
        <dbReference type="SAM" id="MobiDB-lite"/>
    </source>
</evidence>
<keyword evidence="4" id="KW-1185">Reference proteome</keyword>
<dbReference type="CDD" id="cd00118">
    <property type="entry name" value="LysM"/>
    <property type="match status" value="1"/>
</dbReference>
<evidence type="ECO:0000313" key="3">
    <source>
        <dbReference type="EMBL" id="KRL55285.1"/>
    </source>
</evidence>
<protein>
    <recommendedName>
        <fullName evidence="2">LysM domain-containing protein</fullName>
    </recommendedName>
</protein>
<dbReference type="InterPro" id="IPR036779">
    <property type="entry name" value="LysM_dom_sf"/>
</dbReference>
<feature type="compositionally biased region" description="Low complexity" evidence="1">
    <location>
        <begin position="135"/>
        <end position="194"/>
    </location>
</feature>
<dbReference type="STRING" id="1423778.FC70_GL000881"/>
<dbReference type="Pfam" id="PF01476">
    <property type="entry name" value="LysM"/>
    <property type="match status" value="1"/>
</dbReference>
<dbReference type="Gene3D" id="3.10.350.10">
    <property type="entry name" value="LysM domain"/>
    <property type="match status" value="1"/>
</dbReference>
<feature type="domain" description="LysM" evidence="2">
    <location>
        <begin position="64"/>
        <end position="113"/>
    </location>
</feature>
<dbReference type="AlphaFoldDB" id="A0A0R1RMF8"/>
<dbReference type="PATRIC" id="fig|1423778.4.peg.914"/>
<dbReference type="PROSITE" id="PS51782">
    <property type="entry name" value="LYSM"/>
    <property type="match status" value="1"/>
</dbReference>
<evidence type="ECO:0000259" key="2">
    <source>
        <dbReference type="PROSITE" id="PS51782"/>
    </source>
</evidence>
<sequence length="325" mass="34254">MLTRKQIRNVKCNDRTKKIVTTGAIALSMGIGLTVINTNNVEAATWKANSVKSIQASLKTSGTSAYTIKWGDTLSTITEAANNNGVKISMTRLAEINNISNIDLIYAGNKISFDGKGVDATMTVTEENGSTATYNTNSNKTIVNNNATSNSSTSNNSNTTVNSNSSNSSSNNSNSNSNNGNDTVTTTPTNPGSTGDHRYVPNIANIQQLIMNKITSAGYSNAWGKPSGSSPSGGAWIETSIGGAGGYNSEVKSDEDMANLYFIGIAKDNIIKAMSDPTVIFGVPDVRTWGSNDLDNPESSGISWGIGVPYYYDPAVGSPFDGDNY</sequence>
<reference evidence="3 4" key="1">
    <citation type="journal article" date="2015" name="Genome Announc.">
        <title>Expanding the biotechnology potential of lactobacilli through comparative genomics of 213 strains and associated genera.</title>
        <authorList>
            <person name="Sun Z."/>
            <person name="Harris H.M."/>
            <person name="McCann A."/>
            <person name="Guo C."/>
            <person name="Argimon S."/>
            <person name="Zhang W."/>
            <person name="Yang X."/>
            <person name="Jeffery I.B."/>
            <person name="Cooney J.C."/>
            <person name="Kagawa T.F."/>
            <person name="Liu W."/>
            <person name="Song Y."/>
            <person name="Salvetti E."/>
            <person name="Wrobel A."/>
            <person name="Rasinkangas P."/>
            <person name="Parkhill J."/>
            <person name="Rea M.C."/>
            <person name="O'Sullivan O."/>
            <person name="Ritari J."/>
            <person name="Douillard F.P."/>
            <person name="Paul Ross R."/>
            <person name="Yang R."/>
            <person name="Briner A.E."/>
            <person name="Felis G.E."/>
            <person name="de Vos W.M."/>
            <person name="Barrangou R."/>
            <person name="Klaenhammer T.R."/>
            <person name="Caufield P.W."/>
            <person name="Cui Y."/>
            <person name="Zhang H."/>
            <person name="O'Toole P.W."/>
        </authorList>
    </citation>
    <scope>NUCLEOTIDE SEQUENCE [LARGE SCALE GENOMIC DNA]</scope>
    <source>
        <strain evidence="3 4">DSM 15707</strain>
    </source>
</reference>
<comment type="caution">
    <text evidence="3">The sequence shown here is derived from an EMBL/GenBank/DDBJ whole genome shotgun (WGS) entry which is preliminary data.</text>
</comment>
<dbReference type="RefSeq" id="WP_057889837.1">
    <property type="nucleotide sequence ID" value="NZ_AZFE01000031.1"/>
</dbReference>
<evidence type="ECO:0000313" key="4">
    <source>
        <dbReference type="Proteomes" id="UP000051697"/>
    </source>
</evidence>
<dbReference type="KEGG" id="lol:LACOL_0416"/>
<feature type="region of interest" description="Disordered" evidence="1">
    <location>
        <begin position="130"/>
        <end position="199"/>
    </location>
</feature>
<proteinExistence type="predicted"/>
<gene>
    <name evidence="3" type="ORF">FC70_GL000881</name>
</gene>